<keyword evidence="6" id="KW-1185">Reference proteome</keyword>
<proteinExistence type="predicted"/>
<name>A0A9N9CGW9_9GLOM</name>
<keyword evidence="3" id="KW-0472">Membrane</keyword>
<dbReference type="OrthoDB" id="63533at2759"/>
<dbReference type="Pfam" id="PF05426">
    <property type="entry name" value="Alginate_lyase"/>
    <property type="match status" value="1"/>
</dbReference>
<keyword evidence="3" id="KW-1133">Transmembrane helix</keyword>
<keyword evidence="3" id="KW-0812">Transmembrane</keyword>
<evidence type="ECO:0000256" key="1">
    <source>
        <dbReference type="ARBA" id="ARBA00022729"/>
    </source>
</evidence>
<keyword evidence="1" id="KW-0732">Signal</keyword>
<dbReference type="Proteomes" id="UP000789759">
    <property type="component" value="Unassembled WGS sequence"/>
</dbReference>
<evidence type="ECO:0000259" key="4">
    <source>
        <dbReference type="Pfam" id="PF05426"/>
    </source>
</evidence>
<dbReference type="GO" id="GO:0016829">
    <property type="term" value="F:lyase activity"/>
    <property type="evidence" value="ECO:0007669"/>
    <property type="project" value="UniProtKB-KW"/>
</dbReference>
<gene>
    <name evidence="5" type="ORF">CPELLU_LOCUS6999</name>
</gene>
<dbReference type="InterPro" id="IPR008929">
    <property type="entry name" value="Chondroitin_lyas"/>
</dbReference>
<dbReference type="Gene3D" id="1.50.10.100">
    <property type="entry name" value="Chondroitin AC/alginate lyase"/>
    <property type="match status" value="1"/>
</dbReference>
<accession>A0A9N9CGW9</accession>
<feature type="domain" description="Alginate lyase" evidence="4">
    <location>
        <begin position="639"/>
        <end position="820"/>
    </location>
</feature>
<keyword evidence="2" id="KW-0456">Lyase</keyword>
<dbReference type="SUPFAM" id="SSF48230">
    <property type="entry name" value="Chondroitin AC/alginate lyase"/>
    <property type="match status" value="1"/>
</dbReference>
<dbReference type="EMBL" id="CAJVQA010004542">
    <property type="protein sequence ID" value="CAG8601133.1"/>
    <property type="molecule type" value="Genomic_DNA"/>
</dbReference>
<protein>
    <submittedName>
        <fullName evidence="5">14324_t:CDS:1</fullName>
    </submittedName>
</protein>
<feature type="transmembrane region" description="Helical" evidence="3">
    <location>
        <begin position="69"/>
        <end position="94"/>
    </location>
</feature>
<evidence type="ECO:0000256" key="2">
    <source>
        <dbReference type="ARBA" id="ARBA00023239"/>
    </source>
</evidence>
<dbReference type="GO" id="GO:0042597">
    <property type="term" value="C:periplasmic space"/>
    <property type="evidence" value="ECO:0007669"/>
    <property type="project" value="InterPro"/>
</dbReference>
<comment type="caution">
    <text evidence="5">The sequence shown here is derived from an EMBL/GenBank/DDBJ whole genome shotgun (WGS) entry which is preliminary data.</text>
</comment>
<organism evidence="5 6">
    <name type="scientific">Cetraspora pellucida</name>
    <dbReference type="NCBI Taxonomy" id="1433469"/>
    <lineage>
        <taxon>Eukaryota</taxon>
        <taxon>Fungi</taxon>
        <taxon>Fungi incertae sedis</taxon>
        <taxon>Mucoromycota</taxon>
        <taxon>Glomeromycotina</taxon>
        <taxon>Glomeromycetes</taxon>
        <taxon>Diversisporales</taxon>
        <taxon>Gigasporaceae</taxon>
        <taxon>Cetraspora</taxon>
    </lineage>
</organism>
<dbReference type="AlphaFoldDB" id="A0A9N9CGW9"/>
<reference evidence="5" key="1">
    <citation type="submission" date="2021-06" db="EMBL/GenBank/DDBJ databases">
        <authorList>
            <person name="Kallberg Y."/>
            <person name="Tangrot J."/>
            <person name="Rosling A."/>
        </authorList>
    </citation>
    <scope>NUCLEOTIDE SEQUENCE</scope>
    <source>
        <strain evidence="5">FL966</strain>
    </source>
</reference>
<evidence type="ECO:0000313" key="5">
    <source>
        <dbReference type="EMBL" id="CAG8601133.1"/>
    </source>
</evidence>
<evidence type="ECO:0000256" key="3">
    <source>
        <dbReference type="SAM" id="Phobius"/>
    </source>
</evidence>
<evidence type="ECO:0000313" key="6">
    <source>
        <dbReference type="Proteomes" id="UP000789759"/>
    </source>
</evidence>
<sequence length="907" mass="106226">MQTRQARLLAKIEKRPKLPSFCPSRSNMNRSLPPFLPRGNFNQKISPNKHNPNFHFDRKISRQPTDSKVLLLLFKLLGLTIIGLLCSYLIYPWLILSNNSLISNSTLYQSTPNQIIRDKIMLYRILGNDLPPRHKAGQTLRNVRFILEHESEFLDTKKWWILNRIADSDYENALINLLKLHKQDYIRIPFNEDEYSKLDFRLDDFPIPDFFNSVEFMRYSKVSKLRTIDYTYINKNLYVMNNNGGRNVALSHGKSQLDARWILPFDGNCFLTPNAFADIRSHLDLFGDQYKYFIVPMARLLNNSQLLEESDVRPTTPEEPQIIFKHDSDKLYNEKMRYGRRSKLEMLWRLGVPPSYRLNNTLSVPWEPHSFPDKVEEVQYMSAGWVFRLFSGQMSQETKEAGSIRSFNRLLAIQNFIDGLDEHIARKVQGFDPFRLFLYDENLLNKARLDFWLGVPKVTKVVKTLIKHANNILSETTNLYESEPNVHVDANIRVNFLKIKQKESNIKSNFYQDFMLVNMTRNPHLDLSGLMKDSFRKKTPMQSPVTLPTVSPDIFFENVITLSLAHYFSGDEQYSRWAANLIRTFILSSYAIGEQDNVDIPSYMIDNVTINNEGYSFPYLNKIPRMIPKFLSVDTSFSKNLFNTDPSFFLDACRLLYRAHVLNHKEYMSLRNFASDWLELLINSPQNLKIGKQSNHRGTMFDLQVISLSGFVDDIRLYLRVANRVRMRIGKQFNISLDASTPKIFQNHEMMYVQNLVDTNEIKSSDYDENIFRYTTLNLQYWLRLVRIIQNGRCGSDIWQYKTKDEKKISKAVIEHFKHYKNRMHDSAIITLAHITKSAFNASGIKRDSCPTQDEYNYSKYFKKIDEITNKIILYDQTNEKEFNTVIGIGDEARRKGLPPFWMFGVA</sequence>
<dbReference type="InterPro" id="IPR008397">
    <property type="entry name" value="Alginate_lyase_dom"/>
</dbReference>